<dbReference type="EMBL" id="MH500613">
    <property type="protein sequence ID" value="QBC73088.1"/>
    <property type="molecule type" value="mRNA"/>
</dbReference>
<keyword evidence="5 9" id="KW-0560">Oxidoreductase</keyword>
<feature type="binding site" description="axial binding residue" evidence="8">
    <location>
        <position position="496"/>
    </location>
    <ligand>
        <name>heme</name>
        <dbReference type="ChEBI" id="CHEBI:30413"/>
    </ligand>
    <ligandPart>
        <name>Fe</name>
        <dbReference type="ChEBI" id="CHEBI:18248"/>
    </ligandPart>
</feature>
<dbReference type="InterPro" id="IPR017972">
    <property type="entry name" value="Cyt_P450_CS"/>
</dbReference>
<dbReference type="GO" id="GO:0016705">
    <property type="term" value="F:oxidoreductase activity, acting on paired donors, with incorporation or reduction of molecular oxygen"/>
    <property type="evidence" value="ECO:0007669"/>
    <property type="project" value="InterPro"/>
</dbReference>
<feature type="compositionally biased region" description="Basic and acidic residues" evidence="10">
    <location>
        <begin position="276"/>
        <end position="302"/>
    </location>
</feature>
<evidence type="ECO:0000313" key="12">
    <source>
        <dbReference type="EMBL" id="QBC73088.1"/>
    </source>
</evidence>
<comment type="similarity">
    <text evidence="2 9">Belongs to the cytochrome P450 family.</text>
</comment>
<keyword evidence="11" id="KW-0472">Membrane</keyword>
<sequence>MVTTYWQTAVFYSLIAISTTLLAVYLYIENLRVVRFGNKIPGPKTVPILGNALLTVGLHPNQVLDFLIQQDVYGPVVRAFLGTKLIVFMYHPRDCEIILNSSVHIDKAPEYRYFKQWLGDGLLISTGEKWRTHRKIIAPTFHLNVLKTFVPLFYQNSRDLVIRLRDQVGKEFDCHDYLSAVTVDILLDTAMGLRDTEKHKTGYDYAMAVMKMCDIIHRRQFNIPLRYDFLFNVSNMSREQEKLLGTIHGLTSKVIQRKKEEAYKSICSNIGQKQKKPNETESSQENKETSESNPNRKNEGSVRMHYVRDDLDDIDDNDVGEKKRLAFLDLMLELSRNGAGLTDEEIKEEVDTIMFEGHDTTAAGSSFVLCLLGIHQDIQDRVYEELEEIFKGSDRPCTFQDTVEMKYLERVILETLRLFPPVPAIARLLNEDVKIVTGNYVLPKGCTVLISPYRVHRLQEFYPNPDEFNPDNFLPERMQTRHYYAFIPFSAGPRSCVGRKYAMLKLKVLLSTILRNYKILSDLPEKDFRLKVDIILKRTDGFRVKIEPRNKSSQEVHV</sequence>
<dbReference type="InterPro" id="IPR036396">
    <property type="entry name" value="Cyt_P450_sf"/>
</dbReference>
<evidence type="ECO:0000256" key="5">
    <source>
        <dbReference type="ARBA" id="ARBA00023002"/>
    </source>
</evidence>
<dbReference type="InterPro" id="IPR050196">
    <property type="entry name" value="Cytochrome_P450_Monoox"/>
</dbReference>
<feature type="transmembrane region" description="Helical" evidence="11">
    <location>
        <begin position="6"/>
        <end position="28"/>
    </location>
</feature>
<dbReference type="Pfam" id="PF00067">
    <property type="entry name" value="p450"/>
    <property type="match status" value="1"/>
</dbReference>
<dbReference type="PRINTS" id="PR00385">
    <property type="entry name" value="P450"/>
</dbReference>
<evidence type="ECO:0000256" key="2">
    <source>
        <dbReference type="ARBA" id="ARBA00010617"/>
    </source>
</evidence>
<dbReference type="Gene3D" id="1.10.630.10">
    <property type="entry name" value="Cytochrome P450"/>
    <property type="match status" value="1"/>
</dbReference>
<evidence type="ECO:0000256" key="10">
    <source>
        <dbReference type="SAM" id="MobiDB-lite"/>
    </source>
</evidence>
<dbReference type="PANTHER" id="PTHR24291:SF106">
    <property type="entry name" value="CYTOCHROME P450 4G1-RELATED"/>
    <property type="match status" value="1"/>
</dbReference>
<reference evidence="12" key="1">
    <citation type="journal article" date="2019" name="PLoS Genet.">
        <title>Genomic insights into neonicotinoid sensitivity in the solitary bee Osmia bicornis.</title>
        <authorList>
            <person name="Beadle K."/>
            <person name="Singh K.S."/>
            <person name="Troczka B.J."/>
            <person name="Randall E."/>
            <person name="Zaworra M."/>
            <person name="Zimmer C.T."/>
            <person name="Hayward A."/>
            <person name="Reid R."/>
            <person name="Kor L."/>
            <person name="Kohler M."/>
            <person name="Buer B."/>
            <person name="Nelson D.R."/>
            <person name="Williamson M.S."/>
            <person name="Davies T.G."/>
            <person name="Field L.M."/>
            <person name="Nauen R."/>
            <person name="Bass C."/>
        </authorList>
    </citation>
    <scope>NUCLEOTIDE SEQUENCE</scope>
</reference>
<keyword evidence="11" id="KW-1133">Transmembrane helix</keyword>
<keyword evidence="6 8" id="KW-0408">Iron</keyword>
<dbReference type="SUPFAM" id="SSF48264">
    <property type="entry name" value="Cytochrome P450"/>
    <property type="match status" value="1"/>
</dbReference>
<evidence type="ECO:0000256" key="6">
    <source>
        <dbReference type="ARBA" id="ARBA00023004"/>
    </source>
</evidence>
<evidence type="ECO:0000256" key="8">
    <source>
        <dbReference type="PIRSR" id="PIRSR602401-1"/>
    </source>
</evidence>
<dbReference type="AlphaFoldDB" id="A0A411K730"/>
<dbReference type="PRINTS" id="PR00463">
    <property type="entry name" value="EP450I"/>
</dbReference>
<evidence type="ECO:0000256" key="3">
    <source>
        <dbReference type="ARBA" id="ARBA00022617"/>
    </source>
</evidence>
<dbReference type="InterPro" id="IPR001128">
    <property type="entry name" value="Cyt_P450"/>
</dbReference>
<evidence type="ECO:0000256" key="1">
    <source>
        <dbReference type="ARBA" id="ARBA00001971"/>
    </source>
</evidence>
<organism evidence="12">
    <name type="scientific">Osmia rufa</name>
    <name type="common">Red mason bee</name>
    <dbReference type="NCBI Taxonomy" id="1437190"/>
    <lineage>
        <taxon>Eukaryota</taxon>
        <taxon>Metazoa</taxon>
        <taxon>Ecdysozoa</taxon>
        <taxon>Arthropoda</taxon>
        <taxon>Hexapoda</taxon>
        <taxon>Insecta</taxon>
        <taxon>Pterygota</taxon>
        <taxon>Neoptera</taxon>
        <taxon>Endopterygota</taxon>
        <taxon>Hymenoptera</taxon>
        <taxon>Apocrita</taxon>
        <taxon>Aculeata</taxon>
        <taxon>Apoidea</taxon>
        <taxon>Anthophila</taxon>
        <taxon>Megachilidae</taxon>
        <taxon>Megachilinae</taxon>
        <taxon>Osmia</taxon>
    </lineage>
</organism>
<feature type="region of interest" description="Disordered" evidence="10">
    <location>
        <begin position="268"/>
        <end position="302"/>
    </location>
</feature>
<dbReference type="InterPro" id="IPR002401">
    <property type="entry name" value="Cyt_P450_E_grp-I"/>
</dbReference>
<keyword evidence="11" id="KW-0812">Transmembrane</keyword>
<name>A0A411K730_OSMRU</name>
<dbReference type="PANTHER" id="PTHR24291">
    <property type="entry name" value="CYTOCHROME P450 FAMILY 4"/>
    <property type="match status" value="1"/>
</dbReference>
<evidence type="ECO:0000256" key="9">
    <source>
        <dbReference type="RuleBase" id="RU000461"/>
    </source>
</evidence>
<evidence type="ECO:0000256" key="4">
    <source>
        <dbReference type="ARBA" id="ARBA00022723"/>
    </source>
</evidence>
<keyword evidence="3 8" id="KW-0349">Heme</keyword>
<proteinExistence type="evidence at transcript level"/>
<evidence type="ECO:0000256" key="11">
    <source>
        <dbReference type="SAM" id="Phobius"/>
    </source>
</evidence>
<protein>
    <submittedName>
        <fullName evidence="12">Cytochrome P450 mono-oxygenase</fullName>
    </submittedName>
</protein>
<comment type="cofactor">
    <cofactor evidence="1 8">
        <name>heme</name>
        <dbReference type="ChEBI" id="CHEBI:30413"/>
    </cofactor>
</comment>
<accession>A0A411K730</accession>
<gene>
    <name evidence="12" type="primary">CYP4G202</name>
</gene>
<dbReference type="PROSITE" id="PS00086">
    <property type="entry name" value="CYTOCHROME_P450"/>
    <property type="match status" value="1"/>
</dbReference>
<evidence type="ECO:0000256" key="7">
    <source>
        <dbReference type="ARBA" id="ARBA00023033"/>
    </source>
</evidence>
<keyword evidence="4 8" id="KW-0479">Metal-binding</keyword>
<dbReference type="GO" id="GO:0004497">
    <property type="term" value="F:monooxygenase activity"/>
    <property type="evidence" value="ECO:0007669"/>
    <property type="project" value="UniProtKB-KW"/>
</dbReference>
<dbReference type="CDD" id="cd20628">
    <property type="entry name" value="CYP4"/>
    <property type="match status" value="1"/>
</dbReference>
<keyword evidence="7 9" id="KW-0503">Monooxygenase</keyword>
<dbReference type="GO" id="GO:0020037">
    <property type="term" value="F:heme binding"/>
    <property type="evidence" value="ECO:0007669"/>
    <property type="project" value="InterPro"/>
</dbReference>
<dbReference type="GO" id="GO:0005506">
    <property type="term" value="F:iron ion binding"/>
    <property type="evidence" value="ECO:0007669"/>
    <property type="project" value="InterPro"/>
</dbReference>